<dbReference type="AlphaFoldDB" id="B1VSS4"/>
<evidence type="ECO:0000313" key="1">
    <source>
        <dbReference type="EMBL" id="BAG17628.1"/>
    </source>
</evidence>
<dbReference type="Proteomes" id="UP000001685">
    <property type="component" value="Chromosome"/>
</dbReference>
<dbReference type="RefSeq" id="WP_012378077.1">
    <property type="nucleotide sequence ID" value="NC_010572.1"/>
</dbReference>
<gene>
    <name evidence="1" type="ordered locus">SGR_799</name>
</gene>
<reference evidence="2" key="1">
    <citation type="journal article" date="2008" name="J. Bacteriol.">
        <title>Genome sequence of the streptomycin-producing microorganism Streptomyces griseus IFO 13350.</title>
        <authorList>
            <person name="Ohnishi Y."/>
            <person name="Ishikawa J."/>
            <person name="Hara H."/>
            <person name="Suzuki H."/>
            <person name="Ikenoya M."/>
            <person name="Ikeda H."/>
            <person name="Yamashita A."/>
            <person name="Hattori M."/>
            <person name="Horinouchi S."/>
        </authorList>
    </citation>
    <scope>NUCLEOTIDE SEQUENCE [LARGE SCALE GENOMIC DNA]</scope>
    <source>
        <strain evidence="2">JCM 4626 / NBRC 13350</strain>
    </source>
</reference>
<accession>B1VSS4</accession>
<name>B1VSS4_STRGG</name>
<dbReference type="EMBL" id="AP009493">
    <property type="protein sequence ID" value="BAG17628.1"/>
    <property type="molecule type" value="Genomic_DNA"/>
</dbReference>
<dbReference type="PATRIC" id="fig|455632.4.peg.788"/>
<evidence type="ECO:0000313" key="2">
    <source>
        <dbReference type="Proteomes" id="UP000001685"/>
    </source>
</evidence>
<protein>
    <submittedName>
        <fullName evidence="1">Uncharacterized protein</fullName>
    </submittedName>
</protein>
<organism evidence="1 2">
    <name type="scientific">Streptomyces griseus subsp. griseus (strain JCM 4626 / CBS 651.72 / NBRC 13350 / KCC S-0626 / ISP 5235)</name>
    <dbReference type="NCBI Taxonomy" id="455632"/>
    <lineage>
        <taxon>Bacteria</taxon>
        <taxon>Bacillati</taxon>
        <taxon>Actinomycetota</taxon>
        <taxon>Actinomycetes</taxon>
        <taxon>Kitasatosporales</taxon>
        <taxon>Streptomycetaceae</taxon>
        <taxon>Streptomyces</taxon>
    </lineage>
</organism>
<dbReference type="KEGG" id="sgr:SGR_799"/>
<proteinExistence type="predicted"/>
<dbReference type="HOGENOM" id="CLU_2588213_0_0_11"/>
<sequence>MPSGSWYVHALARRPDAPSVHGDAVGPVLGSAPDRLVVGKSFGDTVLSCPHRGRPVLLRVAQAPAVLHEHPADPRAESGA</sequence>